<sequence length="349" mass="38591">MIKRLAFLTSLVGILTVTSLCGQDIHFSQFYMSPLTLNPALTGVQNCNTRIVGNYRNQWASVLGRNAYNTYSVSYDQKMPVGRYDYFGFGGNVWTDVAGQLDFQTLTLKLSGAYSRRVGGDRKKANYVVVGAEVGASQRSLDFTNAQWPLQANPDGTYCATCPSQEGELPNNFIFGDIGLGGLWFSVIDKHTNFYFGGAINHLNQANLSFYRPDDVEKYYTKSVIHAGGEFPLNRSVSLVPGAVFFKQGPSLEINAGNSFRFNLDNGGADQSFQFGGWIRLARHFTKPILVDAIILSTRFDYSNWGIGFSYDINTSSLSQGSRGNGGFEFSMVYLVCGPQNRGVYCPKF</sequence>
<organism evidence="1 2">
    <name type="scientific">Candidatus Opimibacter skivensis</name>
    <dbReference type="NCBI Taxonomy" id="2982028"/>
    <lineage>
        <taxon>Bacteria</taxon>
        <taxon>Pseudomonadati</taxon>
        <taxon>Bacteroidota</taxon>
        <taxon>Saprospiria</taxon>
        <taxon>Saprospirales</taxon>
        <taxon>Saprospiraceae</taxon>
        <taxon>Candidatus Opimibacter</taxon>
    </lineage>
</organism>
<gene>
    <name evidence="1" type="ORF">IPP15_15045</name>
</gene>
<accession>A0A9D7SUY1</accession>
<dbReference type="EMBL" id="JADKGY010000022">
    <property type="protein sequence ID" value="MBK9983673.1"/>
    <property type="molecule type" value="Genomic_DNA"/>
</dbReference>
<evidence type="ECO:0000313" key="2">
    <source>
        <dbReference type="Proteomes" id="UP000808337"/>
    </source>
</evidence>
<dbReference type="Pfam" id="PF11751">
    <property type="entry name" value="PorP_SprF"/>
    <property type="match status" value="1"/>
</dbReference>
<proteinExistence type="predicted"/>
<reference evidence="1 2" key="1">
    <citation type="submission" date="2020-10" db="EMBL/GenBank/DDBJ databases">
        <title>Connecting structure to function with the recovery of over 1000 high-quality activated sludge metagenome-assembled genomes encoding full-length rRNA genes using long-read sequencing.</title>
        <authorList>
            <person name="Singleton C.M."/>
            <person name="Petriglieri F."/>
            <person name="Kristensen J.M."/>
            <person name="Kirkegaard R.H."/>
            <person name="Michaelsen T.Y."/>
            <person name="Andersen M.H."/>
            <person name="Karst S.M."/>
            <person name="Dueholm M.S."/>
            <person name="Nielsen P.H."/>
            <person name="Albertsen M."/>
        </authorList>
    </citation>
    <scope>NUCLEOTIDE SEQUENCE [LARGE SCALE GENOMIC DNA]</scope>
    <source>
        <strain evidence="1">Ribe_18-Q3-R11-54_MAXAC.273</strain>
    </source>
</reference>
<dbReference type="Proteomes" id="UP000808337">
    <property type="component" value="Unassembled WGS sequence"/>
</dbReference>
<protein>
    <submittedName>
        <fullName evidence="1">PorP/SprF family type IX secretion system membrane protein</fullName>
    </submittedName>
</protein>
<dbReference type="AlphaFoldDB" id="A0A9D7SUY1"/>
<evidence type="ECO:0000313" key="1">
    <source>
        <dbReference type="EMBL" id="MBK9983673.1"/>
    </source>
</evidence>
<name>A0A9D7SUY1_9BACT</name>
<dbReference type="NCBIfam" id="TIGR03519">
    <property type="entry name" value="T9SS_PorP_fam"/>
    <property type="match status" value="1"/>
</dbReference>
<dbReference type="InterPro" id="IPR019861">
    <property type="entry name" value="PorP/SprF_Bacteroidetes"/>
</dbReference>
<comment type="caution">
    <text evidence="1">The sequence shown here is derived from an EMBL/GenBank/DDBJ whole genome shotgun (WGS) entry which is preliminary data.</text>
</comment>